<name>A0ABN7TMZ2_9BACL</name>
<keyword evidence="1" id="KW-0804">Transcription</keyword>
<dbReference type="RefSeq" id="WP_268966836.1">
    <property type="nucleotide sequence ID" value="NZ_CAJVCE010000011.1"/>
</dbReference>
<proteinExistence type="predicted"/>
<dbReference type="EMBL" id="CAJVCE010000011">
    <property type="protein sequence ID" value="CAG7647886.1"/>
    <property type="molecule type" value="Genomic_DNA"/>
</dbReference>
<evidence type="ECO:0000313" key="3">
    <source>
        <dbReference type="Proteomes" id="UP000730618"/>
    </source>
</evidence>
<comment type="function">
    <text evidence="1">Regulates expression of the glpD operon. In the presence of glycerol 3-phosphate (G3P) causes antitermination of transcription of glpD at the inverted repeat of the leader region to enhance its transcription. Binds and stabilizes glpD leader mRNA.</text>
</comment>
<organism evidence="2 3">
    <name type="scientific">Paenibacillus allorhizosphaerae</name>
    <dbReference type="NCBI Taxonomy" id="2849866"/>
    <lineage>
        <taxon>Bacteria</taxon>
        <taxon>Bacillati</taxon>
        <taxon>Bacillota</taxon>
        <taxon>Bacilli</taxon>
        <taxon>Bacillales</taxon>
        <taxon>Paenibacillaceae</taxon>
        <taxon>Paenibacillus</taxon>
    </lineage>
</organism>
<dbReference type="PANTHER" id="PTHR35787:SF1">
    <property type="entry name" value="GLYCEROL UPTAKE OPERON ANTITERMINATOR REGULATORY PROTEIN"/>
    <property type="match status" value="1"/>
</dbReference>
<dbReference type="Pfam" id="PF04309">
    <property type="entry name" value="G3P_antiterm"/>
    <property type="match status" value="1"/>
</dbReference>
<accession>A0ABN7TMZ2</accession>
<comment type="caution">
    <text evidence="2">The sequence shown here is derived from an EMBL/GenBank/DDBJ whole genome shotgun (WGS) entry which is preliminary data.</text>
</comment>
<keyword evidence="1" id="KW-0694">RNA-binding</keyword>
<reference evidence="2 3" key="1">
    <citation type="submission" date="2021-06" db="EMBL/GenBank/DDBJ databases">
        <authorList>
            <person name="Criscuolo A."/>
        </authorList>
    </citation>
    <scope>NUCLEOTIDE SEQUENCE [LARGE SCALE GENOMIC DNA]</scope>
    <source>
        <strain evidence="3">CIP 111802</strain>
    </source>
</reference>
<keyword evidence="3" id="KW-1185">Reference proteome</keyword>
<gene>
    <name evidence="2" type="primary">glpP_1</name>
    <name evidence="2" type="ORF">PAECIP111802_04088</name>
</gene>
<protein>
    <recommendedName>
        <fullName evidence="1">Glycerol uptake operon antiterminator regulatory protein</fullName>
    </recommendedName>
</protein>
<sequence>MLSSHFHGQKVLPAIRKMKDLEHLMSSNYTTLVLLDSHIAQLASIGQLVRKHRKQLLVHVDLINGLKNDDYAIEFVCQTMRPAGIISTRSSAVMTAKKHKILGIQRHFLLDSTALDMTYKLSDKIQPDYIEVMPGIMPHIIAEMRERIDIPILAGGLIRTPGDVDLALGSGAIAVTTSLKELWDAFADQTPKAQD</sequence>
<evidence type="ECO:0000256" key="1">
    <source>
        <dbReference type="PIRNR" id="PIRNR016897"/>
    </source>
</evidence>
<dbReference type="PANTHER" id="PTHR35787">
    <property type="entry name" value="GLYCEROL UPTAKE OPERON ANTITERMINATOR REGULATORY PROTEIN"/>
    <property type="match status" value="1"/>
</dbReference>
<keyword evidence="1" id="KW-0805">Transcription regulation</keyword>
<evidence type="ECO:0000313" key="2">
    <source>
        <dbReference type="EMBL" id="CAG7647886.1"/>
    </source>
</evidence>
<dbReference type="PIRSF" id="PIRSF016897">
    <property type="entry name" value="GlpP"/>
    <property type="match status" value="1"/>
</dbReference>
<dbReference type="Proteomes" id="UP000730618">
    <property type="component" value="Unassembled WGS sequence"/>
</dbReference>
<keyword evidence="1" id="KW-0319">Glycerol metabolism</keyword>
<dbReference type="InterPro" id="IPR006699">
    <property type="entry name" value="GlpP"/>
</dbReference>